<dbReference type="GO" id="GO:0006298">
    <property type="term" value="P:mismatch repair"/>
    <property type="evidence" value="ECO:0007669"/>
    <property type="project" value="TreeGrafter"/>
</dbReference>
<protein>
    <recommendedName>
        <fullName evidence="7">Ribonuclease HII</fullName>
        <ecNumber evidence="6">3.1.26.4</ecNumber>
    </recommendedName>
</protein>
<dbReference type="PANTHER" id="PTHR10954:SF18">
    <property type="entry name" value="RIBONUCLEASE HII"/>
    <property type="match status" value="1"/>
</dbReference>
<evidence type="ECO:0000256" key="13">
    <source>
        <dbReference type="ARBA" id="ARBA00023211"/>
    </source>
</evidence>
<dbReference type="GO" id="GO:0003723">
    <property type="term" value="F:RNA binding"/>
    <property type="evidence" value="ECO:0007669"/>
    <property type="project" value="InterPro"/>
</dbReference>
<keyword evidence="9" id="KW-0540">Nuclease</keyword>
<evidence type="ECO:0000259" key="14">
    <source>
        <dbReference type="PROSITE" id="PS51975"/>
    </source>
</evidence>
<dbReference type="SUPFAM" id="SSF53098">
    <property type="entry name" value="Ribonuclease H-like"/>
    <property type="match status" value="1"/>
</dbReference>
<feature type="domain" description="RNase H type-2" evidence="14">
    <location>
        <begin position="19"/>
        <end position="209"/>
    </location>
</feature>
<comment type="catalytic activity">
    <reaction evidence="1">
        <text>Endonucleolytic cleavage to 5'-phosphomonoester.</text>
        <dbReference type="EC" id="3.1.26.4"/>
    </reaction>
</comment>
<dbReference type="InterPro" id="IPR022898">
    <property type="entry name" value="RNase_HII"/>
</dbReference>
<dbReference type="GO" id="GO:0032299">
    <property type="term" value="C:ribonuclease H2 complex"/>
    <property type="evidence" value="ECO:0007669"/>
    <property type="project" value="TreeGrafter"/>
</dbReference>
<comment type="similarity">
    <text evidence="5">Belongs to the RNase HII family.</text>
</comment>
<dbReference type="PANTHER" id="PTHR10954">
    <property type="entry name" value="RIBONUCLEASE H2 SUBUNIT A"/>
    <property type="match status" value="1"/>
</dbReference>
<name>A0A3B0WWR1_9ZZZZ</name>
<evidence type="ECO:0000256" key="11">
    <source>
        <dbReference type="ARBA" id="ARBA00022759"/>
    </source>
</evidence>
<dbReference type="GO" id="GO:0005737">
    <property type="term" value="C:cytoplasm"/>
    <property type="evidence" value="ECO:0007669"/>
    <property type="project" value="UniProtKB-SubCell"/>
</dbReference>
<dbReference type="InterPro" id="IPR001352">
    <property type="entry name" value="RNase_HII/HIII"/>
</dbReference>
<dbReference type="CDD" id="cd07182">
    <property type="entry name" value="RNase_HII_bacteria_HII_like"/>
    <property type="match status" value="1"/>
</dbReference>
<evidence type="ECO:0000256" key="9">
    <source>
        <dbReference type="ARBA" id="ARBA00022722"/>
    </source>
</evidence>
<evidence type="ECO:0000256" key="4">
    <source>
        <dbReference type="ARBA" id="ARBA00004496"/>
    </source>
</evidence>
<evidence type="ECO:0000256" key="7">
    <source>
        <dbReference type="ARBA" id="ARBA00019179"/>
    </source>
</evidence>
<evidence type="ECO:0000256" key="2">
    <source>
        <dbReference type="ARBA" id="ARBA00001936"/>
    </source>
</evidence>
<keyword evidence="10" id="KW-0479">Metal-binding</keyword>
<dbReference type="GO" id="GO:0043137">
    <property type="term" value="P:DNA replication, removal of RNA primer"/>
    <property type="evidence" value="ECO:0007669"/>
    <property type="project" value="TreeGrafter"/>
</dbReference>
<dbReference type="GO" id="GO:0046872">
    <property type="term" value="F:metal ion binding"/>
    <property type="evidence" value="ECO:0007669"/>
    <property type="project" value="UniProtKB-KW"/>
</dbReference>
<gene>
    <name evidence="15" type="ORF">MNBD_GAMMA03-1674</name>
</gene>
<reference evidence="15" key="1">
    <citation type="submission" date="2018-06" db="EMBL/GenBank/DDBJ databases">
        <authorList>
            <person name="Zhirakovskaya E."/>
        </authorList>
    </citation>
    <scope>NUCLEOTIDE SEQUENCE</scope>
</reference>
<dbReference type="AlphaFoldDB" id="A0A3B0WWR1"/>
<dbReference type="InterPro" id="IPR036397">
    <property type="entry name" value="RNaseH_sf"/>
</dbReference>
<dbReference type="EMBL" id="UOFC01000232">
    <property type="protein sequence ID" value="VAW48786.1"/>
    <property type="molecule type" value="Genomic_DNA"/>
</dbReference>
<dbReference type="InterPro" id="IPR012337">
    <property type="entry name" value="RNaseH-like_sf"/>
</dbReference>
<dbReference type="PROSITE" id="PS51975">
    <property type="entry name" value="RNASE_H_2"/>
    <property type="match status" value="1"/>
</dbReference>
<evidence type="ECO:0000313" key="15">
    <source>
        <dbReference type="EMBL" id="VAW48786.1"/>
    </source>
</evidence>
<evidence type="ECO:0000256" key="10">
    <source>
        <dbReference type="ARBA" id="ARBA00022723"/>
    </source>
</evidence>
<dbReference type="Gene3D" id="3.30.420.10">
    <property type="entry name" value="Ribonuclease H-like superfamily/Ribonuclease H"/>
    <property type="match status" value="1"/>
</dbReference>
<dbReference type="Pfam" id="PF01351">
    <property type="entry name" value="RNase_HII"/>
    <property type="match status" value="1"/>
</dbReference>
<dbReference type="GO" id="GO:0004523">
    <property type="term" value="F:RNA-DNA hybrid ribonuclease activity"/>
    <property type="evidence" value="ECO:0007669"/>
    <property type="project" value="UniProtKB-EC"/>
</dbReference>
<evidence type="ECO:0000256" key="5">
    <source>
        <dbReference type="ARBA" id="ARBA00007383"/>
    </source>
</evidence>
<sequence>MQNDLFLGEKTPEFFSLTGETVGVDEVGRGPLIGDVVAAAVILPVGCQLPLKDSKKLSESKRNVLAEAIKEQAIAYAIAVATPAEIDELNILQATMLAMQRAIFELIEKQYKISLVYVDGNRCPQVSVPCQSVVKGDDKVMEISAASILAKVYRDQQMFELHKQYPEYGFDQHKGYPTAKHLLAIQQNGLIEGYRKSFKPVKKMVTTQR</sequence>
<evidence type="ECO:0000256" key="1">
    <source>
        <dbReference type="ARBA" id="ARBA00000077"/>
    </source>
</evidence>
<organism evidence="15">
    <name type="scientific">hydrothermal vent metagenome</name>
    <dbReference type="NCBI Taxonomy" id="652676"/>
    <lineage>
        <taxon>unclassified sequences</taxon>
        <taxon>metagenomes</taxon>
        <taxon>ecological metagenomes</taxon>
    </lineage>
</organism>
<keyword evidence="11" id="KW-0255">Endonuclease</keyword>
<evidence type="ECO:0000256" key="3">
    <source>
        <dbReference type="ARBA" id="ARBA00001946"/>
    </source>
</evidence>
<dbReference type="NCBIfam" id="NF000596">
    <property type="entry name" value="PRK00015.1-4"/>
    <property type="match status" value="1"/>
</dbReference>
<comment type="subcellular location">
    <subcellularLocation>
        <location evidence="4">Cytoplasm</location>
    </subcellularLocation>
</comment>
<evidence type="ECO:0000256" key="8">
    <source>
        <dbReference type="ARBA" id="ARBA00022490"/>
    </source>
</evidence>
<dbReference type="InterPro" id="IPR024567">
    <property type="entry name" value="RNase_HII/HIII_dom"/>
</dbReference>
<evidence type="ECO:0000256" key="12">
    <source>
        <dbReference type="ARBA" id="ARBA00022801"/>
    </source>
</evidence>
<keyword evidence="13" id="KW-0464">Manganese</keyword>
<proteinExistence type="inferred from homology"/>
<dbReference type="EC" id="3.1.26.4" evidence="6"/>
<dbReference type="NCBIfam" id="NF000595">
    <property type="entry name" value="PRK00015.1-3"/>
    <property type="match status" value="1"/>
</dbReference>
<comment type="cofactor">
    <cofactor evidence="2">
        <name>Mn(2+)</name>
        <dbReference type="ChEBI" id="CHEBI:29035"/>
    </cofactor>
</comment>
<keyword evidence="8" id="KW-0963">Cytoplasm</keyword>
<dbReference type="FunFam" id="3.30.420.10:FF:000006">
    <property type="entry name" value="Ribonuclease HII"/>
    <property type="match status" value="1"/>
</dbReference>
<accession>A0A3B0WWR1</accession>
<keyword evidence="12 15" id="KW-0378">Hydrolase</keyword>
<evidence type="ECO:0000256" key="6">
    <source>
        <dbReference type="ARBA" id="ARBA00012180"/>
    </source>
</evidence>
<dbReference type="HAMAP" id="MF_00052_B">
    <property type="entry name" value="RNase_HII_B"/>
    <property type="match status" value="1"/>
</dbReference>
<comment type="cofactor">
    <cofactor evidence="3">
        <name>Mg(2+)</name>
        <dbReference type="ChEBI" id="CHEBI:18420"/>
    </cofactor>
</comment>